<evidence type="ECO:0000313" key="2">
    <source>
        <dbReference type="EMBL" id="KAJ8438936.1"/>
    </source>
</evidence>
<sequence>MGERNFFLSTDLPGAGDPSWDEELVDAPSEDKHLDELSEEEEEVSPRVKLVLVEATSALGLISLGQNRDYLVYPRPTTCLETLYSACDTSLCNLVHDHGVEDGLYHFGDIGVLGVPHSHAEVKTWTENEVILREGPRTLGRGEGNLNTTPRLLDGGACPSTSESSLGMTEGYTLFPPGEETCASLSLSSIDNSHASMMSHLSFHKSNIRLFSVSLLMSLSLAASLITMA</sequence>
<dbReference type="AlphaFoldDB" id="A0A9Q1K9R8"/>
<gene>
    <name evidence="2" type="ORF">Cgig2_012831</name>
</gene>
<dbReference type="EMBL" id="JAKOGI010000236">
    <property type="protein sequence ID" value="KAJ8438936.1"/>
    <property type="molecule type" value="Genomic_DNA"/>
</dbReference>
<protein>
    <submittedName>
        <fullName evidence="2">Uncharacterized protein</fullName>
    </submittedName>
</protein>
<evidence type="ECO:0000313" key="3">
    <source>
        <dbReference type="Proteomes" id="UP001153076"/>
    </source>
</evidence>
<organism evidence="2 3">
    <name type="scientific">Carnegiea gigantea</name>
    <dbReference type="NCBI Taxonomy" id="171969"/>
    <lineage>
        <taxon>Eukaryota</taxon>
        <taxon>Viridiplantae</taxon>
        <taxon>Streptophyta</taxon>
        <taxon>Embryophyta</taxon>
        <taxon>Tracheophyta</taxon>
        <taxon>Spermatophyta</taxon>
        <taxon>Magnoliopsida</taxon>
        <taxon>eudicotyledons</taxon>
        <taxon>Gunneridae</taxon>
        <taxon>Pentapetalae</taxon>
        <taxon>Caryophyllales</taxon>
        <taxon>Cactineae</taxon>
        <taxon>Cactaceae</taxon>
        <taxon>Cactoideae</taxon>
        <taxon>Echinocereeae</taxon>
        <taxon>Carnegiea</taxon>
    </lineage>
</organism>
<comment type="caution">
    <text evidence="2">The sequence shown here is derived from an EMBL/GenBank/DDBJ whole genome shotgun (WGS) entry which is preliminary data.</text>
</comment>
<name>A0A9Q1K9R8_9CARY</name>
<dbReference type="Proteomes" id="UP001153076">
    <property type="component" value="Unassembled WGS sequence"/>
</dbReference>
<evidence type="ECO:0000256" key="1">
    <source>
        <dbReference type="SAM" id="MobiDB-lite"/>
    </source>
</evidence>
<feature type="region of interest" description="Disordered" evidence="1">
    <location>
        <begin position="1"/>
        <end position="41"/>
    </location>
</feature>
<reference evidence="2" key="1">
    <citation type="submission" date="2022-04" db="EMBL/GenBank/DDBJ databases">
        <title>Carnegiea gigantea Genome sequencing and assembly v2.</title>
        <authorList>
            <person name="Copetti D."/>
            <person name="Sanderson M.J."/>
            <person name="Burquez A."/>
            <person name="Wojciechowski M.F."/>
        </authorList>
    </citation>
    <scope>NUCLEOTIDE SEQUENCE</scope>
    <source>
        <strain evidence="2">SGP5-SGP5p</strain>
        <tissue evidence="2">Aerial part</tissue>
    </source>
</reference>
<keyword evidence="3" id="KW-1185">Reference proteome</keyword>
<accession>A0A9Q1K9R8</accession>
<proteinExistence type="predicted"/>